<accession>A0A7T5EIZ3</accession>
<dbReference type="AlphaFoldDB" id="A0A7T5EIZ3"/>
<comment type="similarity">
    <text evidence="1">Belongs to the transposase IS21/IS408/IS1162 family.</text>
</comment>
<dbReference type="InterPro" id="IPR001584">
    <property type="entry name" value="Integrase_cat-core"/>
</dbReference>
<dbReference type="InterPro" id="IPR012337">
    <property type="entry name" value="RNaseH-like_sf"/>
</dbReference>
<dbReference type="NCBIfam" id="NF033546">
    <property type="entry name" value="transpos_IS21"/>
    <property type="match status" value="1"/>
</dbReference>
<dbReference type="KEGG" id="bcop:JD108_16630"/>
<reference evidence="4" key="2">
    <citation type="submission" date="2021-04" db="EMBL/GenBank/DDBJ databases">
        <title>Brevibacillus composti FJAT-54423, complete genome.</title>
        <authorList>
            <person name="Tang R."/>
        </authorList>
    </citation>
    <scope>NUCLEOTIDE SEQUENCE</scope>
    <source>
        <strain evidence="4">FJAT-54424</strain>
    </source>
</reference>
<evidence type="ECO:0000313" key="6">
    <source>
        <dbReference type="Proteomes" id="UP000677234"/>
    </source>
</evidence>
<dbReference type="InterPro" id="IPR036397">
    <property type="entry name" value="RNaseH_sf"/>
</dbReference>
<dbReference type="PANTHER" id="PTHR35004">
    <property type="entry name" value="TRANSPOSASE RV3428C-RELATED"/>
    <property type="match status" value="1"/>
</dbReference>
<dbReference type="RefSeq" id="WP_198827112.1">
    <property type="nucleotide sequence ID" value="NZ_CP066308.1"/>
</dbReference>
<keyword evidence="6" id="KW-1185">Reference proteome</keyword>
<dbReference type="Pfam" id="PF22483">
    <property type="entry name" value="Mu-transpos_C_2"/>
    <property type="match status" value="1"/>
</dbReference>
<organism evidence="3 5">
    <name type="scientific">Brevibacillus composti</name>
    <dbReference type="NCBI Taxonomy" id="2796470"/>
    <lineage>
        <taxon>Bacteria</taxon>
        <taxon>Bacillati</taxon>
        <taxon>Bacillota</taxon>
        <taxon>Bacilli</taxon>
        <taxon>Bacillales</taxon>
        <taxon>Paenibacillaceae</taxon>
        <taxon>Brevibacillus</taxon>
    </lineage>
</organism>
<dbReference type="EMBL" id="CP066308">
    <property type="protein sequence ID" value="QQE73504.1"/>
    <property type="molecule type" value="Genomic_DNA"/>
</dbReference>
<reference evidence="3 5" key="1">
    <citation type="submission" date="2020-12" db="EMBL/GenBank/DDBJ databases">
        <title>strain FJAT-54423T represents a novel species of the genus Brevibacillus.</title>
        <authorList>
            <person name="Tang R."/>
        </authorList>
    </citation>
    <scope>NUCLEOTIDE SEQUENCE [LARGE SCALE GENOMIC DNA]</scope>
    <source>
        <strain evidence="3 5">FJAT-54423</strain>
    </source>
</reference>
<evidence type="ECO:0000313" key="5">
    <source>
        <dbReference type="Proteomes" id="UP000595847"/>
    </source>
</evidence>
<feature type="domain" description="Integrase catalytic" evidence="2">
    <location>
        <begin position="121"/>
        <end position="304"/>
    </location>
</feature>
<evidence type="ECO:0000256" key="1">
    <source>
        <dbReference type="ARBA" id="ARBA00009277"/>
    </source>
</evidence>
<dbReference type="PANTHER" id="PTHR35004:SF7">
    <property type="entry name" value="INTEGRASE PROTEIN"/>
    <property type="match status" value="1"/>
</dbReference>
<dbReference type="InterPro" id="IPR054353">
    <property type="entry name" value="IstA-like_C"/>
</dbReference>
<dbReference type="SUPFAM" id="SSF53098">
    <property type="entry name" value="Ribonuclease H-like"/>
    <property type="match status" value="1"/>
</dbReference>
<dbReference type="Pfam" id="PF00665">
    <property type="entry name" value="rve"/>
    <property type="match status" value="1"/>
</dbReference>
<dbReference type="EMBL" id="CP073708">
    <property type="protein sequence ID" value="QUO40586.1"/>
    <property type="molecule type" value="Genomic_DNA"/>
</dbReference>
<gene>
    <name evidence="3" type="primary">istA</name>
    <name evidence="3" type="ORF">JD108_16630</name>
    <name evidence="4" type="ORF">KDJ56_16575</name>
</gene>
<dbReference type="Proteomes" id="UP000677234">
    <property type="component" value="Chromosome"/>
</dbReference>
<name>A0A7T5EIZ3_9BACL</name>
<evidence type="ECO:0000259" key="2">
    <source>
        <dbReference type="PROSITE" id="PS50994"/>
    </source>
</evidence>
<protein>
    <submittedName>
        <fullName evidence="3">IS21 family transposase</fullName>
    </submittedName>
</protein>
<dbReference type="GO" id="GO:0003676">
    <property type="term" value="F:nucleic acid binding"/>
    <property type="evidence" value="ECO:0007669"/>
    <property type="project" value="InterPro"/>
</dbReference>
<evidence type="ECO:0000313" key="3">
    <source>
        <dbReference type="EMBL" id="QQE73504.1"/>
    </source>
</evidence>
<evidence type="ECO:0000313" key="4">
    <source>
        <dbReference type="EMBL" id="QUO40586.1"/>
    </source>
</evidence>
<dbReference type="Gene3D" id="3.30.420.10">
    <property type="entry name" value="Ribonuclease H-like superfamily/Ribonuclease H"/>
    <property type="match status" value="1"/>
</dbReference>
<dbReference type="PROSITE" id="PS50994">
    <property type="entry name" value="INTEGRASE"/>
    <property type="match status" value="1"/>
</dbReference>
<sequence length="502" mass="58098">MLQMANYEFIRKQHFLLGKSIRQISRETGYSRQVIRKALTSTEIPVYQLSKPKPKPVIDFVKPIILEWLRQDEQAPPKQRHTAKRIYQRLVDEHGFTGGESTVRRYVRELRVSPPKAFVPLDFPPGRFAQFDWGEVTVHLQGKQVKVQVFCMRCTYSRKIFIKTFAHQKQEALLQGHVDAFEFFGAVPQVITYDNLTTAVKKVLEGKNREEQERFIQLRAHYLFESYFCDPGKGHQKGQVENLVQFAQRQFFTPVPSVSSLEELNQILLEKCISYENTTVPRSSLTVGEAFVQELPIMLPLPPRPLDCFRVVPVKSNTLSMIHIEKNAYSVPVSYASTQLACRVFAEKIEVYHGKSLIATHERCLEKGKEILQYDHYLDLLLIRPGAVLYARPLHQAGLPAIYQKFLDKCRNRPGGMKEFVRLLLLHREFDTSLVEEALGEAWQKGMFQYDAVRQLLLQRTLPEHRLPQLSLAEDSSVPRIQVKAPDLSQYNRLLQKRSVVH</sequence>
<proteinExistence type="inferred from homology"/>
<dbReference type="GO" id="GO:0015074">
    <property type="term" value="P:DNA integration"/>
    <property type="evidence" value="ECO:0007669"/>
    <property type="project" value="InterPro"/>
</dbReference>
<dbReference type="Proteomes" id="UP000595847">
    <property type="component" value="Chromosome"/>
</dbReference>